<dbReference type="PROSITE" id="PS51186">
    <property type="entry name" value="GNAT"/>
    <property type="match status" value="1"/>
</dbReference>
<evidence type="ECO:0000256" key="1">
    <source>
        <dbReference type="ARBA" id="ARBA00022679"/>
    </source>
</evidence>
<dbReference type="Proteomes" id="UP001442494">
    <property type="component" value="Unassembled WGS sequence"/>
</dbReference>
<dbReference type="Pfam" id="PF00583">
    <property type="entry name" value="Acetyltransf_1"/>
    <property type="match status" value="1"/>
</dbReference>
<gene>
    <name evidence="3" type="ORF">NDI37_11860</name>
</gene>
<protein>
    <submittedName>
        <fullName evidence="3">GNAT family N-acetyltransferase</fullName>
    </submittedName>
</protein>
<feature type="domain" description="N-acetyltransferase" evidence="2">
    <location>
        <begin position="8"/>
        <end position="162"/>
    </location>
</feature>
<proteinExistence type="predicted"/>
<dbReference type="InterPro" id="IPR016181">
    <property type="entry name" value="Acyl_CoA_acyltransferase"/>
</dbReference>
<dbReference type="PANTHER" id="PTHR13947:SF37">
    <property type="entry name" value="LD18367P"/>
    <property type="match status" value="1"/>
</dbReference>
<keyword evidence="1" id="KW-0808">Transferase</keyword>
<evidence type="ECO:0000313" key="3">
    <source>
        <dbReference type="EMBL" id="MEP0865161.1"/>
    </source>
</evidence>
<keyword evidence="4" id="KW-1185">Reference proteome</keyword>
<name>A0ABV0JR90_9CYAN</name>
<comment type="caution">
    <text evidence="3">The sequence shown here is derived from an EMBL/GenBank/DDBJ whole genome shotgun (WGS) entry which is preliminary data.</text>
</comment>
<organism evidence="3 4">
    <name type="scientific">Funiculus sociatus GB2-A5</name>
    <dbReference type="NCBI Taxonomy" id="2933946"/>
    <lineage>
        <taxon>Bacteria</taxon>
        <taxon>Bacillati</taxon>
        <taxon>Cyanobacteriota</taxon>
        <taxon>Cyanophyceae</taxon>
        <taxon>Coleofasciculales</taxon>
        <taxon>Coleofasciculaceae</taxon>
        <taxon>Funiculus</taxon>
    </lineage>
</organism>
<dbReference type="PANTHER" id="PTHR13947">
    <property type="entry name" value="GNAT FAMILY N-ACETYLTRANSFERASE"/>
    <property type="match status" value="1"/>
</dbReference>
<dbReference type="InterPro" id="IPR050769">
    <property type="entry name" value="NAT_camello-type"/>
</dbReference>
<dbReference type="RefSeq" id="WP_190419147.1">
    <property type="nucleotide sequence ID" value="NZ_JAMPKK010000022.1"/>
</dbReference>
<evidence type="ECO:0000259" key="2">
    <source>
        <dbReference type="PROSITE" id="PS51186"/>
    </source>
</evidence>
<dbReference type="EMBL" id="JAMPKK010000022">
    <property type="protein sequence ID" value="MEP0865161.1"/>
    <property type="molecule type" value="Genomic_DNA"/>
</dbReference>
<sequence>MKIQYGNFLIRSWEESDRAAAADVIHSVLTEYGLLWEPEGADRDVLEVEKFYLDAGGEFWVVERLGRLVGTGAYYPVHRGEKAVEIRKMYLLPEVRGQGLGKYLLHQLEKAIAFLGFQEIWVETASVLQQAVKLYENSGYKETEGVETTRCDRVYVKLLDLIPGK</sequence>
<dbReference type="InterPro" id="IPR000182">
    <property type="entry name" value="GNAT_dom"/>
</dbReference>
<dbReference type="SUPFAM" id="SSF55729">
    <property type="entry name" value="Acyl-CoA N-acyltransferases (Nat)"/>
    <property type="match status" value="1"/>
</dbReference>
<dbReference type="CDD" id="cd04301">
    <property type="entry name" value="NAT_SF"/>
    <property type="match status" value="1"/>
</dbReference>
<reference evidence="3 4" key="1">
    <citation type="submission" date="2022-04" db="EMBL/GenBank/DDBJ databases">
        <title>Positive selection, recombination, and allopatry shape intraspecific diversity of widespread and dominant cyanobacteria.</title>
        <authorList>
            <person name="Wei J."/>
            <person name="Shu W."/>
            <person name="Hu C."/>
        </authorList>
    </citation>
    <scope>NUCLEOTIDE SEQUENCE [LARGE SCALE GENOMIC DNA]</scope>
    <source>
        <strain evidence="3 4">GB2-A5</strain>
    </source>
</reference>
<dbReference type="Gene3D" id="3.40.630.30">
    <property type="match status" value="1"/>
</dbReference>
<accession>A0ABV0JR90</accession>
<evidence type="ECO:0000313" key="4">
    <source>
        <dbReference type="Proteomes" id="UP001442494"/>
    </source>
</evidence>